<dbReference type="RefSeq" id="WP_015211679.1">
    <property type="nucleotide sequence ID" value="NC_019763.1"/>
</dbReference>
<evidence type="ECO:0000313" key="1">
    <source>
        <dbReference type="EMBL" id="AFZ10506.1"/>
    </source>
</evidence>
<dbReference type="HOGENOM" id="CLU_2494916_0_0_3"/>
<geneLocation type="plasmid" evidence="1 2">
    <name>pOSC7112.01</name>
</geneLocation>
<protein>
    <submittedName>
        <fullName evidence="1">Uncharacterized protein</fullName>
    </submittedName>
</protein>
<dbReference type="KEGG" id="oni:Osc7112_6346"/>
<dbReference type="EMBL" id="CP003615">
    <property type="protein sequence ID" value="AFZ10506.1"/>
    <property type="molecule type" value="Genomic_DNA"/>
</dbReference>
<dbReference type="Proteomes" id="UP000010478">
    <property type="component" value="Plasmid pOSC7112.01"/>
</dbReference>
<reference evidence="1 2" key="1">
    <citation type="submission" date="2012-05" db="EMBL/GenBank/DDBJ databases">
        <title>Finished plasmid 1 of genome of Oscillatoria sp. PCC 7112.</title>
        <authorList>
            <consortium name="US DOE Joint Genome Institute"/>
            <person name="Gugger M."/>
            <person name="Coursin T."/>
            <person name="Rippka R."/>
            <person name="Tandeau De Marsac N."/>
            <person name="Huntemann M."/>
            <person name="Wei C.-L."/>
            <person name="Han J."/>
            <person name="Detter J.C."/>
            <person name="Han C."/>
            <person name="Tapia R."/>
            <person name="Davenport K."/>
            <person name="Daligault H."/>
            <person name="Erkkila T."/>
            <person name="Gu W."/>
            <person name="Munk A.C.C."/>
            <person name="Teshima H."/>
            <person name="Xu Y."/>
            <person name="Chain P."/>
            <person name="Chen A."/>
            <person name="Krypides N."/>
            <person name="Mavromatis K."/>
            <person name="Markowitz V."/>
            <person name="Szeto E."/>
            <person name="Ivanova N."/>
            <person name="Mikhailova N."/>
            <person name="Ovchinnikova G."/>
            <person name="Pagani I."/>
            <person name="Pati A."/>
            <person name="Goodwin L."/>
            <person name="Peters L."/>
            <person name="Pitluck S."/>
            <person name="Woyke T."/>
            <person name="Kerfeld C."/>
        </authorList>
    </citation>
    <scope>NUCLEOTIDE SEQUENCE [LARGE SCALE GENOMIC DNA]</scope>
    <source>
        <strain evidence="1 2">PCC 7112</strain>
        <plasmid evidence="1 2">pOSC7112.01</plasmid>
    </source>
</reference>
<sequence>MTLKELISKFIPDGFSPEAQEIITAMVLESYTESKDLGKQVEATIKQFEAEYPALAICPRCEGCGCNYCDFDGLYNPDDKEPDGTN</sequence>
<accession>K9VRC1</accession>
<keyword evidence="2" id="KW-1185">Reference proteome</keyword>
<proteinExistence type="predicted"/>
<dbReference type="AlphaFoldDB" id="K9VRC1"/>
<evidence type="ECO:0000313" key="2">
    <source>
        <dbReference type="Proteomes" id="UP000010478"/>
    </source>
</evidence>
<name>K9VRC1_9CYAN</name>
<organism evidence="1 2">
    <name type="scientific">Phormidium nigroviride PCC 7112</name>
    <dbReference type="NCBI Taxonomy" id="179408"/>
    <lineage>
        <taxon>Bacteria</taxon>
        <taxon>Bacillati</taxon>
        <taxon>Cyanobacteriota</taxon>
        <taxon>Cyanophyceae</taxon>
        <taxon>Oscillatoriophycideae</taxon>
        <taxon>Oscillatoriales</taxon>
        <taxon>Oscillatoriaceae</taxon>
        <taxon>Phormidium</taxon>
    </lineage>
</organism>
<gene>
    <name evidence="1" type="ORF">Osc7112_6346</name>
</gene>
<keyword evidence="1" id="KW-0614">Plasmid</keyword>